<reference evidence="2" key="2">
    <citation type="journal article" date="2021" name="PeerJ">
        <title>Extensive microbial diversity within the chicken gut microbiome revealed by metagenomics and culture.</title>
        <authorList>
            <person name="Gilroy R."/>
            <person name="Ravi A."/>
            <person name="Getino M."/>
            <person name="Pursley I."/>
            <person name="Horton D.L."/>
            <person name="Alikhan N.F."/>
            <person name="Baker D."/>
            <person name="Gharbi K."/>
            <person name="Hall N."/>
            <person name="Watson M."/>
            <person name="Adriaenssens E.M."/>
            <person name="Foster-Nyarko E."/>
            <person name="Jarju S."/>
            <person name="Secka A."/>
            <person name="Antonio M."/>
            <person name="Oren A."/>
            <person name="Chaudhuri R.R."/>
            <person name="La Ragione R."/>
            <person name="Hildebrand F."/>
            <person name="Pallen M.J."/>
        </authorList>
    </citation>
    <scope>NUCLEOTIDE SEQUENCE</scope>
    <source>
        <strain evidence="2">3924</strain>
    </source>
</reference>
<dbReference type="EMBL" id="JADIMV010000097">
    <property type="protein sequence ID" value="MBO8440104.1"/>
    <property type="molecule type" value="Genomic_DNA"/>
</dbReference>
<gene>
    <name evidence="2" type="ORF">IAC51_05575</name>
</gene>
<reference evidence="2" key="1">
    <citation type="submission" date="2020-10" db="EMBL/GenBank/DDBJ databases">
        <authorList>
            <person name="Gilroy R."/>
        </authorList>
    </citation>
    <scope>NUCLEOTIDE SEQUENCE</scope>
    <source>
        <strain evidence="2">3924</strain>
    </source>
</reference>
<dbReference type="Proteomes" id="UP000712007">
    <property type="component" value="Unassembled WGS sequence"/>
</dbReference>
<feature type="domain" description="Lantibiotic dehydratase N-terminal" evidence="1">
    <location>
        <begin position="43"/>
        <end position="682"/>
    </location>
</feature>
<dbReference type="AlphaFoldDB" id="A0A940DJI9"/>
<name>A0A940DJI9_9BACT</name>
<evidence type="ECO:0000313" key="3">
    <source>
        <dbReference type="Proteomes" id="UP000712007"/>
    </source>
</evidence>
<sequence>MSKEKIMPYRPEGRFVVRMPFLPVEMLREGLKGRANLLRLAASPKVDEAIYVASPVLHVEMRKALADPGSVREKDMERIVNSLARYVSRMATRCTPFGLFAGCAAGTVGEETTIVTDGSVRRHARLDMDFLYKLYTRTMATPEARERVRYYPNTSLYKVGRAYRYVEMQLAGQEREYHIVEVERSRFLDRVLRTAKDGATAGALAGAITGKEVATGTAVEFVNALVDSQVLIPELNQAVTGDDFLKRFAELCRRIYPEDDSRTIEEIRGKIMAINGSKVFSTEGYEEVAAMAARLDTQCDRSRLFQVDCSFGVSATIGSDVTEEVSRAMSFLNRWKRYGSNSTLDKFMSDFRERYDTQEIPLMEALDPDAGIGYPSGVYSLEESPLLKGYAARQGSPAGGMQMGLQEKMLFDKAMKAIEEGGNVILTDDDVSGSEEKWNDFPPTIGAMFELYKDGQGYYIHFMSASGGSAANLLSRFAHIDDSLYDVVKSITEYEERAVDGAYPAEIVHMPEGRIGNILSRPDMRGHKILYMACPTGAEGEMRMDDITVSVKDEKILLQDRGSGMKIVPYLTSAHNYSLRTMPVYRFLCDMQRAHSVMFSWGALEQLLEFRPRVVYGRTILAPASWSVGKKDYEGWHTMRDDAELLSAVGAWRKKRRIPPRTLLVDSDNKLYVEWDNALSVRAIASIIWKRPSIKMEEVLFSEANLVAEGRDGHYTNQIILPYCKKL</sequence>
<dbReference type="Pfam" id="PF04738">
    <property type="entry name" value="Lant_dehydr_N"/>
    <property type="match status" value="1"/>
</dbReference>
<evidence type="ECO:0000313" key="2">
    <source>
        <dbReference type="EMBL" id="MBO8440104.1"/>
    </source>
</evidence>
<organism evidence="2 3">
    <name type="scientific">Candidatus Aphodosoma intestinipullorum</name>
    <dbReference type="NCBI Taxonomy" id="2840674"/>
    <lineage>
        <taxon>Bacteria</taxon>
        <taxon>Pseudomonadati</taxon>
        <taxon>Bacteroidota</taxon>
        <taxon>Bacteroidia</taxon>
        <taxon>Bacteroidales</taxon>
        <taxon>Candidatus Aphodosoma</taxon>
    </lineage>
</organism>
<protein>
    <submittedName>
        <fullName evidence="2">Lantibiotic dehydratase family protein</fullName>
    </submittedName>
</protein>
<evidence type="ECO:0000259" key="1">
    <source>
        <dbReference type="Pfam" id="PF04738"/>
    </source>
</evidence>
<dbReference type="InterPro" id="IPR006827">
    <property type="entry name" value="Lant_deHydtase_N"/>
</dbReference>
<comment type="caution">
    <text evidence="2">The sequence shown here is derived from an EMBL/GenBank/DDBJ whole genome shotgun (WGS) entry which is preliminary data.</text>
</comment>
<accession>A0A940DJI9</accession>
<proteinExistence type="predicted"/>